<feature type="compositionally biased region" description="Polar residues" evidence="1">
    <location>
        <begin position="160"/>
        <end position="177"/>
    </location>
</feature>
<accession>A0AAV7CIV6</accession>
<gene>
    <name evidence="2" type="ORF">GDO81_008797</name>
</gene>
<dbReference type="EMBL" id="WNYA01000003">
    <property type="protein sequence ID" value="KAG8584362.1"/>
    <property type="molecule type" value="Genomic_DNA"/>
</dbReference>
<reference evidence="2" key="1">
    <citation type="thesis" date="2020" institute="ProQuest LLC" country="789 East Eisenhower Parkway, Ann Arbor, MI, USA">
        <title>Comparative Genomics and Chromosome Evolution.</title>
        <authorList>
            <person name="Mudd A.B."/>
        </authorList>
    </citation>
    <scope>NUCLEOTIDE SEQUENCE</scope>
    <source>
        <strain evidence="2">237g6f4</strain>
        <tissue evidence="2">Blood</tissue>
    </source>
</reference>
<protein>
    <submittedName>
        <fullName evidence="2">Uncharacterized protein</fullName>
    </submittedName>
</protein>
<dbReference type="Proteomes" id="UP000824782">
    <property type="component" value="Unassembled WGS sequence"/>
</dbReference>
<dbReference type="GO" id="GO:0000070">
    <property type="term" value="P:mitotic sister chromatid segregation"/>
    <property type="evidence" value="ECO:0007669"/>
    <property type="project" value="InterPro"/>
</dbReference>
<evidence type="ECO:0000313" key="3">
    <source>
        <dbReference type="Proteomes" id="UP000824782"/>
    </source>
</evidence>
<dbReference type="AlphaFoldDB" id="A0AAV7CIV6"/>
<proteinExistence type="predicted"/>
<feature type="region of interest" description="Disordered" evidence="1">
    <location>
        <begin position="1"/>
        <end position="348"/>
    </location>
</feature>
<dbReference type="InterPro" id="IPR013950">
    <property type="entry name" value="Mis14/Nsl1"/>
</dbReference>
<name>A0AAV7CIV6_ENGPU</name>
<dbReference type="PANTHER" id="PTHR31749:SF3">
    <property type="entry name" value="KINETOCHORE-ASSOCIATED PROTEIN NSL1 HOMOLOG"/>
    <property type="match status" value="1"/>
</dbReference>
<dbReference type="Pfam" id="PF08641">
    <property type="entry name" value="Mis14"/>
    <property type="match status" value="1"/>
</dbReference>
<evidence type="ECO:0000256" key="1">
    <source>
        <dbReference type="SAM" id="MobiDB-lite"/>
    </source>
</evidence>
<sequence length="597" mass="63545">MAANVDSPKRRSLRSQKGSSDHVPPEVRGPQGPQSRTSGPRTRLSGGKRNDPGSGGGSSEKRPQRSSRGQKAEDDDSRAGAKTGNVGPSGATAEVQLPGGATCPQKATAAPDGRSIRTRRSRELPQDNGKPSPSVVNKVKTDAADAGSSQVSGKKGQENMGKTNNMTSEVTLSSILSSEKAEPSIVKTRTDVEEAGPSAVDKVGSRDQEAGPSGVDKVGSRDQAGPSGVDKVGSRDQEAGPSGVDKVGSRDQAGPSGVDKVGSRDQAGPSGVDKVGSSDQAGPSGVDKVAMSHKARPVGVDSRENAGPSGHKNPITSVSSPSKRFACGSKSPVRNAGQGTIDLAPPRDSRVRCTSKQLLQEVLGMCAGFSKEILESQKYLNPEQKELEHKNVIWNFETTFQDNISINGESWHEAPDAASEPDIKILEDQLDDAIVETAMKRKRHPRKILGHFVKGLKVEREILDHYKPVVEPKKLKLDSTSEARMAELTSTTASISQQIKETMKSLPAQLEKAEGFSQVLNLQPMLQGSRIRQDIFSSHVVLKDMAKTVPTVLETTPGESEPAANVAPVRVMKRRQSPSVQNNLYPLRSKRKISLEG</sequence>
<dbReference type="GO" id="GO:0000444">
    <property type="term" value="C:MIS12/MIND type complex"/>
    <property type="evidence" value="ECO:0007669"/>
    <property type="project" value="TreeGrafter"/>
</dbReference>
<organism evidence="2 3">
    <name type="scientific">Engystomops pustulosus</name>
    <name type="common">Tungara frog</name>
    <name type="synonym">Physalaemus pustulosus</name>
    <dbReference type="NCBI Taxonomy" id="76066"/>
    <lineage>
        <taxon>Eukaryota</taxon>
        <taxon>Metazoa</taxon>
        <taxon>Chordata</taxon>
        <taxon>Craniata</taxon>
        <taxon>Vertebrata</taxon>
        <taxon>Euteleostomi</taxon>
        <taxon>Amphibia</taxon>
        <taxon>Batrachia</taxon>
        <taxon>Anura</taxon>
        <taxon>Neobatrachia</taxon>
        <taxon>Hyloidea</taxon>
        <taxon>Leptodactylidae</taxon>
        <taxon>Leiuperinae</taxon>
        <taxon>Engystomops</taxon>
    </lineage>
</organism>
<comment type="caution">
    <text evidence="2">The sequence shown here is derived from an EMBL/GenBank/DDBJ whole genome shotgun (WGS) entry which is preliminary data.</text>
</comment>
<evidence type="ECO:0000313" key="2">
    <source>
        <dbReference type="EMBL" id="KAG8584362.1"/>
    </source>
</evidence>
<dbReference type="PANTHER" id="PTHR31749">
    <property type="entry name" value="KINETOCHORE-ASSOCIATED PROTEIN NSL1 HOMOLOG"/>
    <property type="match status" value="1"/>
</dbReference>
<keyword evidence="3" id="KW-1185">Reference proteome</keyword>